<evidence type="ECO:0000256" key="1">
    <source>
        <dbReference type="SAM" id="Phobius"/>
    </source>
</evidence>
<reference evidence="3" key="1">
    <citation type="journal article" date="2014" name="Nat. Genet.">
        <title>Genome and transcriptome of the porcine whipworm Trichuris suis.</title>
        <authorList>
            <person name="Jex A.R."/>
            <person name="Nejsum P."/>
            <person name="Schwarz E.M."/>
            <person name="Hu L."/>
            <person name="Young N.D."/>
            <person name="Hall R.S."/>
            <person name="Korhonen P.K."/>
            <person name="Liao S."/>
            <person name="Thamsborg S."/>
            <person name="Xia J."/>
            <person name="Xu P."/>
            <person name="Wang S."/>
            <person name="Scheerlinck J.P."/>
            <person name="Hofmann A."/>
            <person name="Sternberg P.W."/>
            <person name="Wang J."/>
            <person name="Gasser R.B."/>
        </authorList>
    </citation>
    <scope>NUCLEOTIDE SEQUENCE [LARGE SCALE GENOMIC DNA]</scope>
    <source>
        <strain evidence="3">DCEP-RM93F</strain>
    </source>
</reference>
<organism evidence="3">
    <name type="scientific">Trichuris suis</name>
    <name type="common">pig whipworm</name>
    <dbReference type="NCBI Taxonomy" id="68888"/>
    <lineage>
        <taxon>Eukaryota</taxon>
        <taxon>Metazoa</taxon>
        <taxon>Ecdysozoa</taxon>
        <taxon>Nematoda</taxon>
        <taxon>Enoplea</taxon>
        <taxon>Dorylaimia</taxon>
        <taxon>Trichinellida</taxon>
        <taxon>Trichuridae</taxon>
        <taxon>Trichuris</taxon>
    </lineage>
</organism>
<feature type="transmembrane region" description="Helical" evidence="1">
    <location>
        <begin position="118"/>
        <end position="141"/>
    </location>
</feature>
<dbReference type="EMBL" id="KL367564">
    <property type="protein sequence ID" value="KFD63937.1"/>
    <property type="molecule type" value="Genomic_DNA"/>
</dbReference>
<dbReference type="Proteomes" id="UP000030758">
    <property type="component" value="Unassembled WGS sequence"/>
</dbReference>
<keyword evidence="1" id="KW-0472">Membrane</keyword>
<dbReference type="Pfam" id="PF06119">
    <property type="entry name" value="NIDO"/>
    <property type="match status" value="1"/>
</dbReference>
<accession>A0A085N391</accession>
<evidence type="ECO:0000259" key="2">
    <source>
        <dbReference type="Pfam" id="PF06119"/>
    </source>
</evidence>
<dbReference type="AlphaFoldDB" id="A0A085N391"/>
<feature type="transmembrane region" description="Helical" evidence="1">
    <location>
        <begin position="84"/>
        <end position="106"/>
    </location>
</feature>
<evidence type="ECO:0000313" key="3">
    <source>
        <dbReference type="EMBL" id="KFD63937.1"/>
    </source>
</evidence>
<name>A0A085N391_9BILA</name>
<proteinExistence type="predicted"/>
<protein>
    <recommendedName>
        <fullName evidence="2">NIDO domain-containing protein</fullName>
    </recommendedName>
</protein>
<dbReference type="InterPro" id="IPR003886">
    <property type="entry name" value="NIDO_dom"/>
</dbReference>
<feature type="domain" description="NIDO" evidence="2">
    <location>
        <begin position="21"/>
        <end position="69"/>
    </location>
</feature>
<keyword evidence="1" id="KW-0812">Transmembrane</keyword>
<gene>
    <name evidence="3" type="ORF">M514_23928</name>
</gene>
<keyword evidence="1" id="KW-1133">Transmembrane helix</keyword>
<sequence>MKPGTDQPLGSAAYGYAEGYKRVHAGYVEDDAFLDKITDEIQKGINGANGFQAFHCLVVTWERMAYGGAPKIVDLEDYDRAKRWCLWCIYLHTANIYGAYDIYAAYVPYKEGICDMHGLYASFLAPVVSIIVYVGYVSYLLHMWCTLLVKKVLVKPRVSTARVYCIQGIPYIPAYKTTIQCSKIGLRIRGRLIRRVQCWTV</sequence>